<comment type="caution">
    <text evidence="2">The sequence shown here is derived from an EMBL/GenBank/DDBJ whole genome shotgun (WGS) entry which is preliminary data.</text>
</comment>
<organism evidence="2">
    <name type="scientific">Caldithrix abyssi</name>
    <dbReference type="NCBI Taxonomy" id="187145"/>
    <lineage>
        <taxon>Bacteria</taxon>
        <taxon>Pseudomonadati</taxon>
        <taxon>Calditrichota</taxon>
        <taxon>Calditrichia</taxon>
        <taxon>Calditrichales</taxon>
        <taxon>Calditrichaceae</taxon>
        <taxon>Caldithrix</taxon>
    </lineage>
</organism>
<proteinExistence type="predicted"/>
<sequence length="104" mass="11890">MGKKSRNKKLAAQEEPAAIKTENEEIDEVEKIYKLITRIMSWIVGVTAISVVVLPEFNSIVLDKLTQVLYYIFIITLLLFILLEFVGKLVKRLIKSLIGQRQNA</sequence>
<dbReference type="Proteomes" id="UP000885779">
    <property type="component" value="Unassembled WGS sequence"/>
</dbReference>
<evidence type="ECO:0000313" key="2">
    <source>
        <dbReference type="EMBL" id="HGY56711.1"/>
    </source>
</evidence>
<keyword evidence="1" id="KW-1133">Transmembrane helix</keyword>
<feature type="transmembrane region" description="Helical" evidence="1">
    <location>
        <begin position="68"/>
        <end position="86"/>
    </location>
</feature>
<feature type="transmembrane region" description="Helical" evidence="1">
    <location>
        <begin position="39"/>
        <end position="62"/>
    </location>
</feature>
<name>A0A7V4U270_CALAY</name>
<protein>
    <submittedName>
        <fullName evidence="2">Uncharacterized protein</fullName>
    </submittedName>
</protein>
<evidence type="ECO:0000256" key="1">
    <source>
        <dbReference type="SAM" id="Phobius"/>
    </source>
</evidence>
<keyword evidence="1" id="KW-0812">Transmembrane</keyword>
<gene>
    <name evidence="2" type="ORF">ENK44_13480</name>
</gene>
<dbReference type="AlphaFoldDB" id="A0A7V4U270"/>
<accession>A0A7V4U270</accession>
<keyword evidence="1" id="KW-0472">Membrane</keyword>
<dbReference type="EMBL" id="DRQG01000126">
    <property type="protein sequence ID" value="HGY56711.1"/>
    <property type="molecule type" value="Genomic_DNA"/>
</dbReference>
<reference evidence="2" key="1">
    <citation type="journal article" date="2020" name="mSystems">
        <title>Genome- and Community-Level Interaction Insights into Carbon Utilization and Element Cycling Functions of Hydrothermarchaeota in Hydrothermal Sediment.</title>
        <authorList>
            <person name="Zhou Z."/>
            <person name="Liu Y."/>
            <person name="Xu W."/>
            <person name="Pan J."/>
            <person name="Luo Z.H."/>
            <person name="Li M."/>
        </authorList>
    </citation>
    <scope>NUCLEOTIDE SEQUENCE [LARGE SCALE GENOMIC DNA]</scope>
    <source>
        <strain evidence="2">HyVt-577</strain>
    </source>
</reference>